<feature type="region of interest" description="Disordered" evidence="1">
    <location>
        <begin position="72"/>
        <end position="190"/>
    </location>
</feature>
<dbReference type="EMBL" id="WNWR01000661">
    <property type="protein sequence ID" value="KAE9971777.1"/>
    <property type="molecule type" value="Genomic_DNA"/>
</dbReference>
<feature type="compositionally biased region" description="Pro residues" evidence="1">
    <location>
        <begin position="89"/>
        <end position="98"/>
    </location>
</feature>
<comment type="caution">
    <text evidence="2">The sequence shown here is derived from an EMBL/GenBank/DDBJ whole genome shotgun (WGS) entry which is preliminary data.</text>
</comment>
<feature type="compositionally biased region" description="Polar residues" evidence="1">
    <location>
        <begin position="172"/>
        <end position="181"/>
    </location>
</feature>
<evidence type="ECO:0000313" key="2">
    <source>
        <dbReference type="EMBL" id="KAE9971777.1"/>
    </source>
</evidence>
<dbReference type="GO" id="GO:0005740">
    <property type="term" value="C:mitochondrial envelope"/>
    <property type="evidence" value="ECO:0007669"/>
    <property type="project" value="TreeGrafter"/>
</dbReference>
<evidence type="ECO:0008006" key="4">
    <source>
        <dbReference type="Google" id="ProtNLM"/>
    </source>
</evidence>
<feature type="compositionally biased region" description="Low complexity" evidence="1">
    <location>
        <begin position="30"/>
        <end position="43"/>
    </location>
</feature>
<organism evidence="2 3">
    <name type="scientific">Venturia inaequalis</name>
    <name type="common">Apple scab fungus</name>
    <dbReference type="NCBI Taxonomy" id="5025"/>
    <lineage>
        <taxon>Eukaryota</taxon>
        <taxon>Fungi</taxon>
        <taxon>Dikarya</taxon>
        <taxon>Ascomycota</taxon>
        <taxon>Pezizomycotina</taxon>
        <taxon>Dothideomycetes</taxon>
        <taxon>Pleosporomycetidae</taxon>
        <taxon>Venturiales</taxon>
        <taxon>Venturiaceae</taxon>
        <taxon>Venturia</taxon>
    </lineage>
</organism>
<gene>
    <name evidence="2" type="ORF">EG327_009743</name>
</gene>
<protein>
    <recommendedName>
        <fullName evidence="4">Pet127-domain-containing protein</fullName>
    </recommendedName>
</protein>
<evidence type="ECO:0000313" key="3">
    <source>
        <dbReference type="Proteomes" id="UP000490939"/>
    </source>
</evidence>
<dbReference type="Proteomes" id="UP000490939">
    <property type="component" value="Unassembled WGS sequence"/>
</dbReference>
<reference evidence="2 3" key="1">
    <citation type="submission" date="2019-07" db="EMBL/GenBank/DDBJ databases">
        <title>Venturia inaequalis Genome Resource.</title>
        <authorList>
            <person name="Lichtner F.J."/>
        </authorList>
    </citation>
    <scope>NUCLEOTIDE SEQUENCE [LARGE SCALE GENOMIC DNA]</scope>
    <source>
        <strain evidence="2 3">DMI_063113</strain>
    </source>
</reference>
<dbReference type="InterPro" id="IPR013943">
    <property type="entry name" value="Pet127"/>
</dbReference>
<accession>A0A8H3UJ91</accession>
<dbReference type="GO" id="GO:0000964">
    <property type="term" value="P:mitochondrial RNA 5'-end processing"/>
    <property type="evidence" value="ECO:0007669"/>
    <property type="project" value="TreeGrafter"/>
</dbReference>
<feature type="region of interest" description="Disordered" evidence="1">
    <location>
        <begin position="22"/>
        <end position="43"/>
    </location>
</feature>
<name>A0A8H3UJ91_VENIN</name>
<proteinExistence type="predicted"/>
<dbReference type="PANTHER" id="PTHR31014:SF0">
    <property type="entry name" value="MITOCHONDRIAL TRANSLATION SYSTEM COMPONENT PET127-RELATED"/>
    <property type="match status" value="1"/>
</dbReference>
<evidence type="ECO:0000256" key="1">
    <source>
        <dbReference type="SAM" id="MobiDB-lite"/>
    </source>
</evidence>
<keyword evidence="3" id="KW-1185">Reference proteome</keyword>
<feature type="compositionally biased region" description="Basic and acidic residues" evidence="1">
    <location>
        <begin position="281"/>
        <end position="293"/>
    </location>
</feature>
<sequence length="1141" mass="126941">MSVIPYTRASRPLQRISKKSIAFTRRSFAPPTTNSTSSNSPNSMFAAARIPAYRTSSQYVCYACRSQRLASSQPWRALSTDSQTTPQAPDNPPPPPNPESTVSSSVFGAEIHTPTNEAPVQGEKVQDVQSLGSVIMGPKGVTRKQKRRKKIEEIKELQKQLLSTGDGEVKSENTALDQETASTEDSELQPVEEAALTAAAQRKKALRKKNLPDPSYTTTHDNGEVRAWQAEVAFDGEKFKVEAHSKRSARAKIQKLIMKHISSMPPPKTDIPAKTAAGDKNASDQRTSLDKRTARARATALKTRSVTSKSGLRRVLAKNTPQGLTLREALTGQRRPTNAAGAKVRGAAKGATDLSLPPNIRSGFKPAEKVETLNASSLEVKPLHVPQSPVPPLSYGLDRVLFNPGVYRLRDPRSRVYNFDPYLEKVVPAEEFDFAALKGYKVASTDPTLSNIAAENGLKYFTSTSSLTSVLMTFHFLISQWRPIDISMLSKTFDGPNQTNFTTFTRAPTSVILKPKNGGYAIDKDDDGFGNPVLSLVGRSLEKLLTVPKKEFERYRRSKVTGKSAVESPDTEEAFHYTGIGNLLVRSQLDGHDPRLPGTGIFDIKTRAVLPVRMDGKGKMEVASSYEIKNDHGNFESFEREYHDMLRAPMLKYSMQARLGRMDGIFVAYHNISRMFGFQYVSLPEIDRAIHGSTDTFRGDQELRASINILQDVLDRASTKFPDQPLRMVFETRPGDVPYMYIFVEPVTFEYLEERAIEKQRRVDELEKAVTFPNGDLTAEFLQTAVIEPGIDENVQVQKEIEINDGEIADSSDALAKILQEQQAPVKPEPKSAVQRLIELLSGQSADQAKETDKAAQLSQAQASAVNIIREASKFREADLIDARRSTRKGELGKLKAVATKLDKWLDDIESDLVPGVQDTDHDAQIARLRDVTKRTLEECKSFRQSHYDASGSILALALTVRNKVNGQYVSGPPDVNRKDEWDIEYSIHEMEDHSKAWAKYDACVARRDNATAFGKDDAEADEKWYGGRFMQELAEWSRRGAAWRLKQDEIDRTIVKEVFEPIDKSVVELDEVGGEEAVKEEAVKEEAVKEEAVKEEAVKEEAVKEEAVKEEAVRKEEGKGVVEGYMTWLFSGKGGDGKKE</sequence>
<feature type="compositionally biased region" description="Polar residues" evidence="1">
    <location>
        <begin position="72"/>
        <end position="82"/>
    </location>
</feature>
<dbReference type="Pfam" id="PF08634">
    <property type="entry name" value="Pet127"/>
    <property type="match status" value="1"/>
</dbReference>
<feature type="region of interest" description="Disordered" evidence="1">
    <location>
        <begin position="262"/>
        <end position="293"/>
    </location>
</feature>
<dbReference type="AlphaFoldDB" id="A0A8H3UJ91"/>
<dbReference type="PANTHER" id="PTHR31014">
    <property type="entry name" value="MITOCHONDRIAL TRANSLATION SYSTEM COMPONENT PET127-RELATED"/>
    <property type="match status" value="1"/>
</dbReference>